<sequence>INSYFQNTEEQRGRPQSNWHRTADNRNLHQSSTNQILCAHSLDGQSGAVKMTKIWLLLLISHPVAGKLFVEENAELKESNSDGAYLTNLRKNLGWICGITGMCSLSGPTNHQLPPSELAAPFWPYILSTPPPAIFGPAWPPFPLPTPPPAIFGPAWPFFRFRQRHRQRSLLNQFGPMFLETSN</sequence>
<dbReference type="EMBL" id="CATQJL010000326">
    <property type="protein sequence ID" value="CAJ0610088.1"/>
    <property type="molecule type" value="Genomic_DNA"/>
</dbReference>
<evidence type="ECO:0000313" key="3">
    <source>
        <dbReference type="Proteomes" id="UP001176961"/>
    </source>
</evidence>
<organism evidence="2 3">
    <name type="scientific">Cylicocyclus nassatus</name>
    <name type="common">Nematode worm</name>
    <dbReference type="NCBI Taxonomy" id="53992"/>
    <lineage>
        <taxon>Eukaryota</taxon>
        <taxon>Metazoa</taxon>
        <taxon>Ecdysozoa</taxon>
        <taxon>Nematoda</taxon>
        <taxon>Chromadorea</taxon>
        <taxon>Rhabditida</taxon>
        <taxon>Rhabditina</taxon>
        <taxon>Rhabditomorpha</taxon>
        <taxon>Strongyloidea</taxon>
        <taxon>Strongylidae</taxon>
        <taxon>Cylicocyclus</taxon>
    </lineage>
</organism>
<comment type="caution">
    <text evidence="2">The sequence shown here is derived from an EMBL/GenBank/DDBJ whole genome shotgun (WGS) entry which is preliminary data.</text>
</comment>
<feature type="non-terminal residue" evidence="2">
    <location>
        <position position="183"/>
    </location>
</feature>
<name>A0AA36HHN8_CYLNA</name>
<dbReference type="Proteomes" id="UP001176961">
    <property type="component" value="Unassembled WGS sequence"/>
</dbReference>
<evidence type="ECO:0000313" key="2">
    <source>
        <dbReference type="EMBL" id="CAJ0610088.1"/>
    </source>
</evidence>
<accession>A0AA36HHN8</accession>
<feature type="region of interest" description="Disordered" evidence="1">
    <location>
        <begin position="1"/>
        <end position="21"/>
    </location>
</feature>
<feature type="compositionally biased region" description="Polar residues" evidence="1">
    <location>
        <begin position="1"/>
        <end position="20"/>
    </location>
</feature>
<reference evidence="2" key="1">
    <citation type="submission" date="2023-07" db="EMBL/GenBank/DDBJ databases">
        <authorList>
            <consortium name="CYATHOMIX"/>
        </authorList>
    </citation>
    <scope>NUCLEOTIDE SEQUENCE</scope>
    <source>
        <strain evidence="2">N/A</strain>
    </source>
</reference>
<proteinExistence type="predicted"/>
<dbReference type="AlphaFoldDB" id="A0AA36HHN8"/>
<protein>
    <submittedName>
        <fullName evidence="2">Uncharacterized protein</fullName>
    </submittedName>
</protein>
<gene>
    <name evidence="2" type="ORF">CYNAS_LOCUS22071</name>
</gene>
<keyword evidence="3" id="KW-1185">Reference proteome</keyword>
<evidence type="ECO:0000256" key="1">
    <source>
        <dbReference type="SAM" id="MobiDB-lite"/>
    </source>
</evidence>